<dbReference type="AlphaFoldDB" id="A9GGB9"/>
<protein>
    <submittedName>
        <fullName evidence="2">Transposase</fullName>
    </submittedName>
</protein>
<organism evidence="2 3">
    <name type="scientific">Sorangium cellulosum (strain So ce56)</name>
    <name type="common">Polyangium cellulosum (strain So ce56)</name>
    <dbReference type="NCBI Taxonomy" id="448385"/>
    <lineage>
        <taxon>Bacteria</taxon>
        <taxon>Pseudomonadati</taxon>
        <taxon>Myxococcota</taxon>
        <taxon>Polyangia</taxon>
        <taxon>Polyangiales</taxon>
        <taxon>Polyangiaceae</taxon>
        <taxon>Sorangium</taxon>
    </lineage>
</organism>
<dbReference type="eggNOG" id="COG2963">
    <property type="taxonomic scope" value="Bacteria"/>
</dbReference>
<evidence type="ECO:0000256" key="1">
    <source>
        <dbReference type="SAM" id="MobiDB-lite"/>
    </source>
</evidence>
<dbReference type="KEGG" id="scl:sce6140"/>
<feature type="compositionally biased region" description="Low complexity" evidence="1">
    <location>
        <begin position="130"/>
        <end position="140"/>
    </location>
</feature>
<evidence type="ECO:0000313" key="2">
    <source>
        <dbReference type="EMBL" id="CAN96307.1"/>
    </source>
</evidence>
<dbReference type="HOGENOM" id="CLU_1776233_0_0_7"/>
<dbReference type="Pfam" id="PF13384">
    <property type="entry name" value="HTH_23"/>
    <property type="match status" value="1"/>
</dbReference>
<name>A9GGB9_SORC5</name>
<dbReference type="EMBL" id="AM746676">
    <property type="protein sequence ID" value="CAN96307.1"/>
    <property type="molecule type" value="Genomic_DNA"/>
</dbReference>
<sequence>MPWRETCSVDERLRFIAQVNESDRTFAELCRRFGISRKTGYKWVERYAQARPSGPEERRPVAHTFPHATPAVIVDVLADRAAEGAPHVGAEEAARTAGEPGSGGAAGGEHHRRAAQEARADPAHRRRVVTPPTAMPTAATSECTRR</sequence>
<evidence type="ECO:0000313" key="3">
    <source>
        <dbReference type="Proteomes" id="UP000002139"/>
    </source>
</evidence>
<reference evidence="2 3" key="1">
    <citation type="journal article" date="2007" name="Nat. Biotechnol.">
        <title>Complete genome sequence of the myxobacterium Sorangium cellulosum.</title>
        <authorList>
            <person name="Schneiker S."/>
            <person name="Perlova O."/>
            <person name="Kaiser O."/>
            <person name="Gerth K."/>
            <person name="Alici A."/>
            <person name="Altmeyer M.O."/>
            <person name="Bartels D."/>
            <person name="Bekel T."/>
            <person name="Beyer S."/>
            <person name="Bode E."/>
            <person name="Bode H.B."/>
            <person name="Bolten C.J."/>
            <person name="Choudhuri J.V."/>
            <person name="Doss S."/>
            <person name="Elnakady Y.A."/>
            <person name="Frank B."/>
            <person name="Gaigalat L."/>
            <person name="Goesmann A."/>
            <person name="Groeger C."/>
            <person name="Gross F."/>
            <person name="Jelsbak L."/>
            <person name="Jelsbak L."/>
            <person name="Kalinowski J."/>
            <person name="Kegler C."/>
            <person name="Knauber T."/>
            <person name="Konietzny S."/>
            <person name="Kopp M."/>
            <person name="Krause L."/>
            <person name="Krug D."/>
            <person name="Linke B."/>
            <person name="Mahmud T."/>
            <person name="Martinez-Arias R."/>
            <person name="McHardy A.C."/>
            <person name="Merai M."/>
            <person name="Meyer F."/>
            <person name="Mormann S."/>
            <person name="Munoz-Dorado J."/>
            <person name="Perez J."/>
            <person name="Pradella S."/>
            <person name="Rachid S."/>
            <person name="Raddatz G."/>
            <person name="Rosenau F."/>
            <person name="Rueckert C."/>
            <person name="Sasse F."/>
            <person name="Scharfe M."/>
            <person name="Schuster S.C."/>
            <person name="Suen G."/>
            <person name="Treuner-Lange A."/>
            <person name="Velicer G.J."/>
            <person name="Vorholter F.-J."/>
            <person name="Weissman K.J."/>
            <person name="Welch R.D."/>
            <person name="Wenzel S.C."/>
            <person name="Whitworth D.E."/>
            <person name="Wilhelm S."/>
            <person name="Wittmann C."/>
            <person name="Bloecker H."/>
            <person name="Puehler A."/>
            <person name="Mueller R."/>
        </authorList>
    </citation>
    <scope>NUCLEOTIDE SEQUENCE [LARGE SCALE GENOMIC DNA]</scope>
    <source>
        <strain evidence="3">So ce56</strain>
    </source>
</reference>
<keyword evidence="3" id="KW-1185">Reference proteome</keyword>
<dbReference type="STRING" id="448385.sce6140"/>
<dbReference type="InterPro" id="IPR009057">
    <property type="entry name" value="Homeodomain-like_sf"/>
</dbReference>
<proteinExistence type="predicted"/>
<dbReference type="Proteomes" id="UP000002139">
    <property type="component" value="Chromosome"/>
</dbReference>
<accession>A9GGB9</accession>
<dbReference type="SUPFAM" id="SSF46689">
    <property type="entry name" value="Homeodomain-like"/>
    <property type="match status" value="1"/>
</dbReference>
<gene>
    <name evidence="2" type="ordered locus">sce6140</name>
</gene>
<feature type="compositionally biased region" description="Basic and acidic residues" evidence="1">
    <location>
        <begin position="114"/>
        <end position="123"/>
    </location>
</feature>
<feature type="region of interest" description="Disordered" evidence="1">
    <location>
        <begin position="83"/>
        <end position="146"/>
    </location>
</feature>